<organism evidence="2 3">
    <name type="scientific">Ramalina farinacea</name>
    <dbReference type="NCBI Taxonomy" id="258253"/>
    <lineage>
        <taxon>Eukaryota</taxon>
        <taxon>Fungi</taxon>
        <taxon>Dikarya</taxon>
        <taxon>Ascomycota</taxon>
        <taxon>Pezizomycotina</taxon>
        <taxon>Lecanoromycetes</taxon>
        <taxon>OSLEUM clade</taxon>
        <taxon>Lecanoromycetidae</taxon>
        <taxon>Lecanorales</taxon>
        <taxon>Lecanorineae</taxon>
        <taxon>Ramalinaceae</taxon>
        <taxon>Ramalina</taxon>
    </lineage>
</organism>
<comment type="caution">
    <text evidence="2">The sequence shown here is derived from an EMBL/GenBank/DDBJ whole genome shotgun (WGS) entry which is preliminary data.</text>
</comment>
<dbReference type="EMBL" id="JAPUFD010000016">
    <property type="protein sequence ID" value="MDI1491878.1"/>
    <property type="molecule type" value="Genomic_DNA"/>
</dbReference>
<dbReference type="InterPro" id="IPR056632">
    <property type="entry name" value="DUF7730"/>
</dbReference>
<evidence type="ECO:0000313" key="3">
    <source>
        <dbReference type="Proteomes" id="UP001161017"/>
    </source>
</evidence>
<protein>
    <recommendedName>
        <fullName evidence="1">DUF7730 domain-containing protein</fullName>
    </recommendedName>
</protein>
<gene>
    <name evidence="2" type="ORF">OHK93_003089</name>
</gene>
<dbReference type="AlphaFoldDB" id="A0AA43QSL5"/>
<feature type="domain" description="DUF7730" evidence="1">
    <location>
        <begin position="17"/>
        <end position="248"/>
    </location>
</feature>
<keyword evidence="3" id="KW-1185">Reference proteome</keyword>
<proteinExistence type="predicted"/>
<dbReference type="Proteomes" id="UP001161017">
    <property type="component" value="Unassembled WGS sequence"/>
</dbReference>
<reference evidence="2" key="1">
    <citation type="journal article" date="2023" name="Genome Biol. Evol.">
        <title>First Whole Genome Sequence and Flow Cytometry Genome Size Data for the Lichen-Forming Fungus Ramalina farinacea (Ascomycota).</title>
        <authorList>
            <person name="Llewellyn T."/>
            <person name="Mian S."/>
            <person name="Hill R."/>
            <person name="Leitch I.J."/>
            <person name="Gaya E."/>
        </authorList>
    </citation>
    <scope>NUCLEOTIDE SEQUENCE</scope>
    <source>
        <strain evidence="2">LIQ254RAFAR</strain>
    </source>
</reference>
<dbReference type="PANTHER" id="PTHR38790">
    <property type="entry name" value="2EXR DOMAIN-CONTAINING PROTEIN-RELATED"/>
    <property type="match status" value="1"/>
</dbReference>
<name>A0AA43QSL5_9LECA</name>
<evidence type="ECO:0000259" key="1">
    <source>
        <dbReference type="Pfam" id="PF24864"/>
    </source>
</evidence>
<dbReference type="PANTHER" id="PTHR38790:SF4">
    <property type="entry name" value="2EXR DOMAIN-CONTAINING PROTEIN"/>
    <property type="match status" value="1"/>
</dbReference>
<dbReference type="Pfam" id="PF24864">
    <property type="entry name" value="DUF7730"/>
    <property type="match status" value="1"/>
</dbReference>
<accession>A0AA43QSL5</accession>
<evidence type="ECO:0000313" key="2">
    <source>
        <dbReference type="EMBL" id="MDI1491878.1"/>
    </source>
</evidence>
<sequence>MADTDLTSSSTDANAVDSPLFRLPTEIRQIILRMVVGDKLIHVFKHYSERELGDFDSDSVDSDGRWTLARSLCIAKVFELNKSSLNHVTAPRPSSVEEAVPYYQQTHQDCIFFFDPVRGSNYKTLGGIFRTSRDIYREALPVFWHTNQFCFEDASALDKFLCALNQVNMNNVLKHLTILYSFGAPDGDQWAQIRAPSSLSALRGLATLELRVELWRPSRDMSSDEERWTAIKEGLEQLDNLRLLNLEKVSVTISYGERVFSKTLDRAELEAMANEIRRRLLDPDITPKEYLADSIGRLETSLSNTESSIRIHTDQIQDLQQKLDADHLKAKRTKVEINELQAVLKRNNAAEIESVLQTDEGGISSEEK</sequence>